<dbReference type="AlphaFoldDB" id="A0A7U2FDQ1"/>
<dbReference type="Proteomes" id="UP000663193">
    <property type="component" value="Chromosome 15"/>
</dbReference>
<reference evidence="2" key="1">
    <citation type="journal article" date="2021" name="BMC Genomics">
        <title>Chromosome-level genome assembly and manually-curated proteome of model necrotroph Parastagonospora nodorum Sn15 reveals a genome-wide trove of candidate effector homologs, and redundancy of virulence-related functions within an accessory chromosome.</title>
        <authorList>
            <person name="Bertazzoni S."/>
            <person name="Jones D.A.B."/>
            <person name="Phan H.T."/>
            <person name="Tan K.-C."/>
            <person name="Hane J.K."/>
        </authorList>
    </citation>
    <scope>NUCLEOTIDE SEQUENCE [LARGE SCALE GENOMIC DNA]</scope>
    <source>
        <strain evidence="2">SN15 / ATCC MYA-4574 / FGSC 10173)</strain>
    </source>
</reference>
<organism evidence="1 2">
    <name type="scientific">Phaeosphaeria nodorum (strain SN15 / ATCC MYA-4574 / FGSC 10173)</name>
    <name type="common">Glume blotch fungus</name>
    <name type="synonym">Parastagonospora nodorum</name>
    <dbReference type="NCBI Taxonomy" id="321614"/>
    <lineage>
        <taxon>Eukaryota</taxon>
        <taxon>Fungi</taxon>
        <taxon>Dikarya</taxon>
        <taxon>Ascomycota</taxon>
        <taxon>Pezizomycotina</taxon>
        <taxon>Dothideomycetes</taxon>
        <taxon>Pleosporomycetidae</taxon>
        <taxon>Pleosporales</taxon>
        <taxon>Pleosporineae</taxon>
        <taxon>Phaeosphaeriaceae</taxon>
        <taxon>Parastagonospora</taxon>
    </lineage>
</organism>
<evidence type="ECO:0000313" key="2">
    <source>
        <dbReference type="Proteomes" id="UP000663193"/>
    </source>
</evidence>
<name>A0A7U2FDQ1_PHANO</name>
<accession>A0A7U2FDQ1</accession>
<evidence type="ECO:0000313" key="1">
    <source>
        <dbReference type="EMBL" id="QRD03387.1"/>
    </source>
</evidence>
<keyword evidence="2" id="KW-1185">Reference proteome</keyword>
<dbReference type="EMBL" id="CP069037">
    <property type="protein sequence ID" value="QRD03387.1"/>
    <property type="molecule type" value="Genomic_DNA"/>
</dbReference>
<protein>
    <submittedName>
        <fullName evidence="1">Uncharacterized protein</fullName>
    </submittedName>
</protein>
<gene>
    <name evidence="1" type="ORF">JI435_441920</name>
</gene>
<dbReference type="VEuPathDB" id="FungiDB:JI435_441920"/>
<proteinExistence type="predicted"/>
<sequence>MALPRRRPVRGAAGAKLRKNHSFTGFECSSPLEINGACMPKIAAEFEYDDLLMYDDAPGKTSRINARSRENT</sequence>